<feature type="domain" description="CAAX prenyl protease 1 N-terminal" evidence="11">
    <location>
        <begin position="52"/>
        <end position="226"/>
    </location>
</feature>
<comment type="caution">
    <text evidence="12">The sequence shown here is derived from an EMBL/GenBank/DDBJ whole genome shotgun (WGS) entry which is preliminary data.</text>
</comment>
<reference evidence="12 13" key="1">
    <citation type="submission" date="2019-08" db="EMBL/GenBank/DDBJ databases">
        <title>Genomic characterization of a novel candidate phylum (ARYD3) from a high temperature, high salinity tertiary oil reservoir in north central Oklahoma, USA.</title>
        <authorList>
            <person name="Youssef N.H."/>
            <person name="Yadav A."/>
            <person name="Elshahed M.S."/>
        </authorList>
    </citation>
    <scope>NUCLEOTIDE SEQUENCE [LARGE SCALE GENOMIC DNA]</scope>
    <source>
        <strain evidence="12">ARYD1</strain>
    </source>
</reference>
<dbReference type="InterPro" id="IPR001915">
    <property type="entry name" value="Peptidase_M48"/>
</dbReference>
<dbReference type="InterPro" id="IPR032456">
    <property type="entry name" value="Peptidase_M48_N"/>
</dbReference>
<feature type="transmembrane region" description="Helical" evidence="9">
    <location>
        <begin position="346"/>
        <end position="364"/>
    </location>
</feature>
<evidence type="ECO:0000256" key="1">
    <source>
        <dbReference type="ARBA" id="ARBA00022670"/>
    </source>
</evidence>
<evidence type="ECO:0000256" key="9">
    <source>
        <dbReference type="SAM" id="Phobius"/>
    </source>
</evidence>
<evidence type="ECO:0000256" key="2">
    <source>
        <dbReference type="ARBA" id="ARBA00022723"/>
    </source>
</evidence>
<keyword evidence="1 8" id="KW-0645">Protease</keyword>
<dbReference type="InterPro" id="IPR027057">
    <property type="entry name" value="CAXX_Prtase_1"/>
</dbReference>
<comment type="cofactor">
    <cofactor evidence="7 8">
        <name>Zn(2+)</name>
        <dbReference type="ChEBI" id="CHEBI:29105"/>
    </cofactor>
    <text evidence="7 8">Binds 1 zinc ion per subunit.</text>
</comment>
<gene>
    <name evidence="12" type="ORF">FXF49_12055</name>
</gene>
<feature type="active site" evidence="6">
    <location>
        <position position="300"/>
    </location>
</feature>
<keyword evidence="9" id="KW-1133">Transmembrane helix</keyword>
<evidence type="ECO:0000256" key="3">
    <source>
        <dbReference type="ARBA" id="ARBA00022801"/>
    </source>
</evidence>
<keyword evidence="9" id="KW-0472">Membrane</keyword>
<keyword evidence="5 8" id="KW-0482">Metalloprotease</keyword>
<evidence type="ECO:0000256" key="4">
    <source>
        <dbReference type="ARBA" id="ARBA00022833"/>
    </source>
</evidence>
<dbReference type="AlphaFoldDB" id="A0A5D0MF64"/>
<feature type="transmembrane region" description="Helical" evidence="9">
    <location>
        <begin position="90"/>
        <end position="109"/>
    </location>
</feature>
<organism evidence="12 13">
    <name type="scientific">Flexistipes sinusarabici</name>
    <dbReference type="NCBI Taxonomy" id="2352"/>
    <lineage>
        <taxon>Bacteria</taxon>
        <taxon>Pseudomonadati</taxon>
        <taxon>Deferribacterota</taxon>
        <taxon>Deferribacteres</taxon>
        <taxon>Deferribacterales</taxon>
        <taxon>Flexistipitaceae</taxon>
        <taxon>Flexistipes</taxon>
    </lineage>
</organism>
<accession>A0A5D0MF64</accession>
<evidence type="ECO:0000259" key="11">
    <source>
        <dbReference type="Pfam" id="PF16491"/>
    </source>
</evidence>
<dbReference type="Gene3D" id="3.30.2010.10">
    <property type="entry name" value="Metalloproteases ('zincins'), catalytic domain"/>
    <property type="match status" value="1"/>
</dbReference>
<feature type="transmembrane region" description="Helical" evidence="9">
    <location>
        <begin position="121"/>
        <end position="142"/>
    </location>
</feature>
<evidence type="ECO:0000313" key="13">
    <source>
        <dbReference type="Proteomes" id="UP000323337"/>
    </source>
</evidence>
<dbReference type="GO" id="GO:0071586">
    <property type="term" value="P:CAAX-box protein processing"/>
    <property type="evidence" value="ECO:0007669"/>
    <property type="project" value="InterPro"/>
</dbReference>
<feature type="transmembrane region" description="Helical" evidence="9">
    <location>
        <begin position="26"/>
        <end position="44"/>
    </location>
</feature>
<dbReference type="PANTHER" id="PTHR10120">
    <property type="entry name" value="CAAX PRENYL PROTEASE 1"/>
    <property type="match status" value="1"/>
</dbReference>
<evidence type="ECO:0000313" key="12">
    <source>
        <dbReference type="EMBL" id="TYB32334.1"/>
    </source>
</evidence>
<name>A0A5D0MF64_FLESI</name>
<keyword evidence="2 7" id="KW-0479">Metal-binding</keyword>
<feature type="binding site" evidence="7">
    <location>
        <position position="299"/>
    </location>
    <ligand>
        <name>Zn(2+)</name>
        <dbReference type="ChEBI" id="CHEBI:29105"/>
        <note>catalytic</note>
    </ligand>
</feature>
<sequence length="431" mass="50170">MEDILSCFFIHTKMIFNFKENTLPTIGYFIILILIAAEIYEFIVDKINDRYIEKAAENPPERALKIYSSEELKKSGEYHKDKSRVGHYESLLHGIIFFALLIFGVFQWFSAELFYTYSSEYLRALIFFTFYQLLFALIALPFDIYETFVIEKKYEFNKTTPALFIKDLILGGTISYIIFVVILFVVVALIQSAGAYWYLYAACTVFLFSLFMMYLYPVVIAPLFNKFQPLENKELESEIFKLADKADFPVKNILQMDASKRSTHSNAYFTGFGKNKRIVLFDTLLNNHTEKEIINILAHEIGHYKLGHLKKMLFFMFVSVFVSFYLVGILINNEFIYHALGFEKSIFTGLFIISIILSPVGKVFEPVSSFFSRKHEYEADSFAVKLTGEKDTMAETLVHLHKDNLSFPLPHPLYVKIHYSHPPLLKRIEHL</sequence>
<dbReference type="GO" id="GO:0004222">
    <property type="term" value="F:metalloendopeptidase activity"/>
    <property type="evidence" value="ECO:0007669"/>
    <property type="project" value="InterPro"/>
</dbReference>
<dbReference type="EMBL" id="VSIV01000390">
    <property type="protein sequence ID" value="TYB32334.1"/>
    <property type="molecule type" value="Genomic_DNA"/>
</dbReference>
<evidence type="ECO:0000256" key="7">
    <source>
        <dbReference type="PIRSR" id="PIRSR627057-2"/>
    </source>
</evidence>
<feature type="non-terminal residue" evidence="12">
    <location>
        <position position="431"/>
    </location>
</feature>
<keyword evidence="3 8" id="KW-0378">Hydrolase</keyword>
<feature type="binding site" evidence="7">
    <location>
        <position position="303"/>
    </location>
    <ligand>
        <name>Zn(2+)</name>
        <dbReference type="ChEBI" id="CHEBI:29105"/>
        <note>catalytic</note>
    </ligand>
</feature>
<dbReference type="Pfam" id="PF01435">
    <property type="entry name" value="Peptidase_M48"/>
    <property type="match status" value="1"/>
</dbReference>
<dbReference type="Pfam" id="PF16491">
    <property type="entry name" value="Peptidase_M48_N"/>
    <property type="match status" value="1"/>
</dbReference>
<feature type="transmembrane region" description="Helical" evidence="9">
    <location>
        <begin position="196"/>
        <end position="216"/>
    </location>
</feature>
<feature type="transmembrane region" description="Helical" evidence="9">
    <location>
        <begin position="312"/>
        <end position="331"/>
    </location>
</feature>
<feature type="binding site" evidence="7">
    <location>
        <position position="376"/>
    </location>
    <ligand>
        <name>Zn(2+)</name>
        <dbReference type="ChEBI" id="CHEBI:29105"/>
        <note>catalytic</note>
    </ligand>
</feature>
<dbReference type="FunFam" id="3.30.2010.10:FF:000010">
    <property type="entry name" value="M48 family peptidase"/>
    <property type="match status" value="1"/>
</dbReference>
<proteinExistence type="inferred from homology"/>
<dbReference type="Proteomes" id="UP000323337">
    <property type="component" value="Unassembled WGS sequence"/>
</dbReference>
<dbReference type="CDD" id="cd07343">
    <property type="entry name" value="M48A_Zmpste24p_like"/>
    <property type="match status" value="1"/>
</dbReference>
<keyword evidence="4 7" id="KW-0862">Zinc</keyword>
<comment type="similarity">
    <text evidence="8">Belongs to the peptidase M48 family.</text>
</comment>
<feature type="domain" description="Peptidase M48" evidence="10">
    <location>
        <begin position="229"/>
        <end position="431"/>
    </location>
</feature>
<feature type="transmembrane region" description="Helical" evidence="9">
    <location>
        <begin position="163"/>
        <end position="190"/>
    </location>
</feature>
<evidence type="ECO:0000259" key="10">
    <source>
        <dbReference type="Pfam" id="PF01435"/>
    </source>
</evidence>
<evidence type="ECO:0000256" key="5">
    <source>
        <dbReference type="ARBA" id="ARBA00023049"/>
    </source>
</evidence>
<keyword evidence="9" id="KW-0812">Transmembrane</keyword>
<evidence type="ECO:0000256" key="8">
    <source>
        <dbReference type="RuleBase" id="RU003983"/>
    </source>
</evidence>
<dbReference type="GO" id="GO:0046872">
    <property type="term" value="F:metal ion binding"/>
    <property type="evidence" value="ECO:0007669"/>
    <property type="project" value="UniProtKB-KW"/>
</dbReference>
<evidence type="ECO:0000256" key="6">
    <source>
        <dbReference type="PIRSR" id="PIRSR627057-1"/>
    </source>
</evidence>
<protein>
    <submittedName>
        <fullName evidence="12">M48 family metallopeptidase</fullName>
    </submittedName>
</protein>
<feature type="active site" description="Proton donor" evidence="6">
    <location>
        <position position="380"/>
    </location>
</feature>